<keyword evidence="13" id="KW-1185">Reference proteome</keyword>
<dbReference type="InterPro" id="IPR014758">
    <property type="entry name" value="Met-tRNA_synth"/>
</dbReference>
<dbReference type="Gene3D" id="1.10.730.10">
    <property type="entry name" value="Isoleucyl-tRNA Synthetase, Domain 1"/>
    <property type="match status" value="1"/>
</dbReference>
<feature type="domain" description="Methionyl/Leucyl tRNA synthetase" evidence="10">
    <location>
        <begin position="70"/>
        <end position="208"/>
    </location>
</feature>
<dbReference type="PRINTS" id="PR01041">
    <property type="entry name" value="TRNASYNTHMET"/>
</dbReference>
<dbReference type="GO" id="GO:0005524">
    <property type="term" value="F:ATP binding"/>
    <property type="evidence" value="ECO:0007669"/>
    <property type="project" value="UniProtKB-KW"/>
</dbReference>
<keyword evidence="5 9" id="KW-0648">Protein biosynthesis</keyword>
<evidence type="ECO:0000256" key="4">
    <source>
        <dbReference type="ARBA" id="ARBA00022840"/>
    </source>
</evidence>
<comment type="similarity">
    <text evidence="9">Belongs to the class-I aminoacyl-tRNA synthetase family.</text>
</comment>
<gene>
    <name evidence="11" type="ORF">SSS_6836</name>
</gene>
<name>A0A834R3K4_SARSC</name>
<dbReference type="Gene3D" id="3.40.50.620">
    <property type="entry name" value="HUPs"/>
    <property type="match status" value="1"/>
</dbReference>
<dbReference type="EC" id="6.1.1.10" evidence="1"/>
<evidence type="ECO:0000256" key="8">
    <source>
        <dbReference type="ARBA" id="ARBA00030331"/>
    </source>
</evidence>
<keyword evidence="6 9" id="KW-0030">Aminoacyl-tRNA synthetase</keyword>
<evidence type="ECO:0000256" key="1">
    <source>
        <dbReference type="ARBA" id="ARBA00012838"/>
    </source>
</evidence>
<proteinExistence type="inferred from homology"/>
<dbReference type="Gene3D" id="2.170.220.10">
    <property type="match status" value="1"/>
</dbReference>
<evidence type="ECO:0000313" key="11">
    <source>
        <dbReference type="EMBL" id="KAF7490209.1"/>
    </source>
</evidence>
<reference evidence="12" key="3">
    <citation type="submission" date="2022-06" db="UniProtKB">
        <authorList>
            <consortium name="EnsemblMetazoa"/>
        </authorList>
    </citation>
    <scope>IDENTIFICATION</scope>
</reference>
<evidence type="ECO:0000313" key="13">
    <source>
        <dbReference type="Proteomes" id="UP000070412"/>
    </source>
</evidence>
<keyword evidence="3 9" id="KW-0547">Nucleotide-binding</keyword>
<dbReference type="InterPro" id="IPR023457">
    <property type="entry name" value="Met-tRNA_synth_2"/>
</dbReference>
<dbReference type="InterPro" id="IPR009080">
    <property type="entry name" value="tRNAsynth_Ia_anticodon-bd"/>
</dbReference>
<dbReference type="EMBL" id="WVUK01000062">
    <property type="protein sequence ID" value="KAF7490209.1"/>
    <property type="molecule type" value="Genomic_DNA"/>
</dbReference>
<dbReference type="InterPro" id="IPR014729">
    <property type="entry name" value="Rossmann-like_a/b/a_fold"/>
</dbReference>
<evidence type="ECO:0000256" key="9">
    <source>
        <dbReference type="RuleBase" id="RU363039"/>
    </source>
</evidence>
<keyword evidence="4 9" id="KW-0067">ATP-binding</keyword>
<reference evidence="11" key="2">
    <citation type="submission" date="2020-01" db="EMBL/GenBank/DDBJ databases">
        <authorList>
            <person name="Korhonen P.K.K."/>
            <person name="Guangxu M.G."/>
            <person name="Wang T.W."/>
            <person name="Stroehlein A.J.S."/>
            <person name="Young N.D."/>
            <person name="Ang C.-S.A."/>
            <person name="Fernando D.W.F."/>
            <person name="Lu H.L."/>
            <person name="Taylor S.T."/>
            <person name="Ehtesham M.E.M."/>
            <person name="Najaraj S.H.N."/>
            <person name="Harsha G.H.G."/>
            <person name="Madugundu A.M."/>
            <person name="Renuse S.R."/>
            <person name="Holt D.H."/>
            <person name="Pandey A.P."/>
            <person name="Papenfuss A.P."/>
            <person name="Gasser R.B.G."/>
            <person name="Fischer K.F."/>
        </authorList>
    </citation>
    <scope>NUCLEOTIDE SEQUENCE</scope>
    <source>
        <strain evidence="11">SSS_KF_BRIS2020</strain>
    </source>
</reference>
<evidence type="ECO:0000313" key="12">
    <source>
        <dbReference type="EnsemblMetazoa" id="KAF7490209.1"/>
    </source>
</evidence>
<evidence type="ECO:0000259" key="10">
    <source>
        <dbReference type="Pfam" id="PF09334"/>
    </source>
</evidence>
<dbReference type="GO" id="GO:0006431">
    <property type="term" value="P:methionyl-tRNA aminoacylation"/>
    <property type="evidence" value="ECO:0007669"/>
    <property type="project" value="InterPro"/>
</dbReference>
<dbReference type="InterPro" id="IPR033911">
    <property type="entry name" value="MetRS_core"/>
</dbReference>
<organism evidence="11">
    <name type="scientific">Sarcoptes scabiei</name>
    <name type="common">Itch mite</name>
    <name type="synonym">Acarus scabiei</name>
    <dbReference type="NCBI Taxonomy" id="52283"/>
    <lineage>
        <taxon>Eukaryota</taxon>
        <taxon>Metazoa</taxon>
        <taxon>Ecdysozoa</taxon>
        <taxon>Arthropoda</taxon>
        <taxon>Chelicerata</taxon>
        <taxon>Arachnida</taxon>
        <taxon>Acari</taxon>
        <taxon>Acariformes</taxon>
        <taxon>Sarcoptiformes</taxon>
        <taxon>Astigmata</taxon>
        <taxon>Psoroptidia</taxon>
        <taxon>Sarcoptoidea</taxon>
        <taxon>Sarcoptidae</taxon>
        <taxon>Sarcoptinae</taxon>
        <taxon>Sarcoptes</taxon>
    </lineage>
</organism>
<keyword evidence="2 9" id="KW-0436">Ligase</keyword>
<dbReference type="SUPFAM" id="SSF52374">
    <property type="entry name" value="Nucleotidylyl transferase"/>
    <property type="match status" value="1"/>
</dbReference>
<dbReference type="NCBIfam" id="TIGR00398">
    <property type="entry name" value="metG"/>
    <property type="match status" value="1"/>
</dbReference>
<dbReference type="EnsemblMetazoa" id="SSS_6836s_mrna">
    <property type="protein sequence ID" value="KAF7490209.1"/>
    <property type="gene ID" value="SSS_6836"/>
</dbReference>
<dbReference type="PANTHER" id="PTHR43326:SF1">
    <property type="entry name" value="METHIONINE--TRNA LIGASE, MITOCHONDRIAL"/>
    <property type="match status" value="1"/>
</dbReference>
<dbReference type="GO" id="GO:0004825">
    <property type="term" value="F:methionine-tRNA ligase activity"/>
    <property type="evidence" value="ECO:0007669"/>
    <property type="project" value="UniProtKB-EC"/>
</dbReference>
<sequence>MIWDCTISISANRFGLFQDHFKGPLTTTILTIMKMMINSNPIIAKISQSCIKKALSKRLFSNQYVSDLNFIATPIFYVNSVPHIGHLYTTVYADALNRFSKSISSKESSRSIFATGTDEHGLKIQKTATSKNSDISKFCDEISSEFRKLFDRADVSYTDFIRTTENRHRLAVEKFWNVLESRGFIYKSKYEGYYSLNDEAFVPENMITVNDLGEKISSATGHTLHWHEEENYIFRLSVMKDRLIDWIENQVEIKPKNFHTALQADFRNWDTLNDISISRCRSRLSWGIPTPNDNRQLVYVWFDALTNYLTAAGYPNELKLWPPCHVIGKDIIKFHCIYWPAFLMAADLEPPKLIYCHSHWLYDHKKMSKSLGNVIDPFDCIEKFTSDGIRYFLLKEGTPHSDSNFSIDSVRNVLNSDLADNLGNLINRSTSIKLNPSQIFPHFPIETIIKFLPECCEIIESSRLMSSKCLEAYLDGNFYIGINEIMNTLRKINALYNQIEPWKLTSDLGRNRERLESLLYISLELIRVTAILLEPIVPNISKSIHEKLNIDEDLRTWKSTENIFGSDFDQRSRRACAKVSAKKLFVFSKI</sequence>
<reference evidence="13" key="1">
    <citation type="journal article" date="2020" name="PLoS Negl. Trop. Dis.">
        <title>High-quality nuclear genome for Sarcoptes scabiei-A critical resource for a neglected parasite.</title>
        <authorList>
            <person name="Korhonen P.K."/>
            <person name="Gasser R.B."/>
            <person name="Ma G."/>
            <person name="Wang T."/>
            <person name="Stroehlein A.J."/>
            <person name="Young N.D."/>
            <person name="Ang C.S."/>
            <person name="Fernando D.D."/>
            <person name="Lu H.C."/>
            <person name="Taylor S."/>
            <person name="Reynolds S.L."/>
            <person name="Mofiz E."/>
            <person name="Najaraj S.H."/>
            <person name="Gowda H."/>
            <person name="Madugundu A."/>
            <person name="Renuse S."/>
            <person name="Holt D."/>
            <person name="Pandey A."/>
            <person name="Papenfuss A.T."/>
            <person name="Fischer K."/>
        </authorList>
    </citation>
    <scope>NUCLEOTIDE SEQUENCE [LARGE SCALE GENOMIC DNA]</scope>
</reference>
<dbReference type="Pfam" id="PF09334">
    <property type="entry name" value="tRNA-synt_1g"/>
    <property type="match status" value="2"/>
</dbReference>
<feature type="domain" description="Methionyl/Leucyl tRNA synthetase" evidence="10">
    <location>
        <begin position="210"/>
        <end position="429"/>
    </location>
</feature>
<evidence type="ECO:0000256" key="5">
    <source>
        <dbReference type="ARBA" id="ARBA00022917"/>
    </source>
</evidence>
<evidence type="ECO:0000256" key="7">
    <source>
        <dbReference type="ARBA" id="ARBA00026124"/>
    </source>
</evidence>
<dbReference type="CDD" id="cd00814">
    <property type="entry name" value="MetRS_core"/>
    <property type="match status" value="1"/>
</dbReference>
<dbReference type="Proteomes" id="UP000070412">
    <property type="component" value="Unassembled WGS sequence"/>
</dbReference>
<evidence type="ECO:0000256" key="6">
    <source>
        <dbReference type="ARBA" id="ARBA00023146"/>
    </source>
</evidence>
<protein>
    <recommendedName>
        <fullName evidence="7">Methionine--tRNA ligase, mitochondrial</fullName>
        <ecNumber evidence="1">6.1.1.10</ecNumber>
    </recommendedName>
    <alternativeName>
        <fullName evidence="8">Mitochondrial methionyl-tRNA synthetase</fullName>
    </alternativeName>
</protein>
<dbReference type="SUPFAM" id="SSF47323">
    <property type="entry name" value="Anticodon-binding domain of a subclass of class I aminoacyl-tRNA synthetases"/>
    <property type="match status" value="1"/>
</dbReference>
<dbReference type="OrthoDB" id="24670at2759"/>
<evidence type="ECO:0000256" key="2">
    <source>
        <dbReference type="ARBA" id="ARBA00022598"/>
    </source>
</evidence>
<dbReference type="PANTHER" id="PTHR43326">
    <property type="entry name" value="METHIONYL-TRNA SYNTHETASE"/>
    <property type="match status" value="1"/>
</dbReference>
<dbReference type="AlphaFoldDB" id="A0A834R3K4"/>
<evidence type="ECO:0000256" key="3">
    <source>
        <dbReference type="ARBA" id="ARBA00022741"/>
    </source>
</evidence>
<dbReference type="InterPro" id="IPR015413">
    <property type="entry name" value="Methionyl/Leucyl_tRNA_Synth"/>
</dbReference>
<accession>A0A834R3K4</accession>